<gene>
    <name evidence="3" type="ORF">H8S07_13310</name>
</gene>
<proteinExistence type="predicted"/>
<protein>
    <recommendedName>
        <fullName evidence="5">DUF4430 domain-containing protein</fullName>
    </recommendedName>
</protein>
<feature type="compositionally biased region" description="Basic and acidic residues" evidence="1">
    <location>
        <begin position="32"/>
        <end position="62"/>
    </location>
</feature>
<keyword evidence="2" id="KW-1133">Transmembrane helix</keyword>
<keyword evidence="2" id="KW-0812">Transmembrane</keyword>
<evidence type="ECO:0008006" key="5">
    <source>
        <dbReference type="Google" id="ProtNLM"/>
    </source>
</evidence>
<evidence type="ECO:0000256" key="1">
    <source>
        <dbReference type="SAM" id="MobiDB-lite"/>
    </source>
</evidence>
<keyword evidence="2" id="KW-0472">Membrane</keyword>
<dbReference type="Proteomes" id="UP000647235">
    <property type="component" value="Unassembled WGS sequence"/>
</dbReference>
<feature type="transmembrane region" description="Helical" evidence="2">
    <location>
        <begin position="6"/>
        <end position="26"/>
    </location>
</feature>
<dbReference type="RefSeq" id="WP_117538489.1">
    <property type="nucleotide sequence ID" value="NZ_JACOOY010000022.1"/>
</dbReference>
<comment type="caution">
    <text evidence="3">The sequence shown here is derived from an EMBL/GenBank/DDBJ whole genome shotgun (WGS) entry which is preliminary data.</text>
</comment>
<reference evidence="3 4" key="1">
    <citation type="submission" date="2020-08" db="EMBL/GenBank/DDBJ databases">
        <title>Genome public.</title>
        <authorList>
            <person name="Liu C."/>
            <person name="Sun Q."/>
        </authorList>
    </citation>
    <scope>NUCLEOTIDE SEQUENCE [LARGE SCALE GENOMIC DNA]</scope>
    <source>
        <strain evidence="3 4">NSJ-36</strain>
    </source>
</reference>
<name>A0ABR7EY07_9FIRM</name>
<evidence type="ECO:0000313" key="4">
    <source>
        <dbReference type="Proteomes" id="UP000647235"/>
    </source>
</evidence>
<evidence type="ECO:0000256" key="2">
    <source>
        <dbReference type="SAM" id="Phobius"/>
    </source>
</evidence>
<accession>A0ABR7EY07</accession>
<sequence>MKSRRIIGVLLIIFAVVLMGIIFFGMPGQSKKSGENAKIEKVKKEKIRTNNEEKSEEEKTQQDEYPQEESELSDIKCEICDMRTEVKEQIKNYAAFENAIKNWMLMNGYTNEKIISRNDVTTQYDSGKKLYWMILEKGNKSFYVVEDMQSGTCKTIDKK</sequence>
<evidence type="ECO:0000313" key="3">
    <source>
        <dbReference type="EMBL" id="MBC5666209.1"/>
    </source>
</evidence>
<organism evidence="3 4">
    <name type="scientific">Dorea hominis</name>
    <dbReference type="NCBI Taxonomy" id="2763040"/>
    <lineage>
        <taxon>Bacteria</taxon>
        <taxon>Bacillati</taxon>
        <taxon>Bacillota</taxon>
        <taxon>Clostridia</taxon>
        <taxon>Lachnospirales</taxon>
        <taxon>Lachnospiraceae</taxon>
        <taxon>Dorea</taxon>
    </lineage>
</organism>
<feature type="region of interest" description="Disordered" evidence="1">
    <location>
        <begin position="29"/>
        <end position="72"/>
    </location>
</feature>
<dbReference type="EMBL" id="JACOOY010000022">
    <property type="protein sequence ID" value="MBC5666209.1"/>
    <property type="molecule type" value="Genomic_DNA"/>
</dbReference>
<keyword evidence="4" id="KW-1185">Reference proteome</keyword>